<evidence type="ECO:0000256" key="1">
    <source>
        <dbReference type="ARBA" id="ARBA00005531"/>
    </source>
</evidence>
<dbReference type="Pfam" id="PF00195">
    <property type="entry name" value="Chal_sti_synt_N"/>
    <property type="match status" value="1"/>
</dbReference>
<name>A0A265NEA5_9BACI</name>
<evidence type="ECO:0000256" key="2">
    <source>
        <dbReference type="ARBA" id="ARBA00022679"/>
    </source>
</evidence>
<dbReference type="PANTHER" id="PTHR11877">
    <property type="entry name" value="HYDROXYMETHYLGLUTARYL-COA SYNTHASE"/>
    <property type="match status" value="1"/>
</dbReference>
<keyword evidence="3" id="KW-0012">Acyltransferase</keyword>
<comment type="caution">
    <text evidence="7">The sequence shown here is derived from an EMBL/GenBank/DDBJ whole genome shotgun (WGS) entry which is preliminary data.</text>
</comment>
<dbReference type="PANTHER" id="PTHR11877:SF99">
    <property type="entry name" value="1,3,6,8-TETRAHYDROXYNAPHTHALENE SYNTHASE"/>
    <property type="match status" value="1"/>
</dbReference>
<comment type="similarity">
    <text evidence="1">Belongs to the thiolase-like superfamily. Chalcone/stilbene synthases family.</text>
</comment>
<dbReference type="GO" id="GO:0030639">
    <property type="term" value="P:polyketide biosynthetic process"/>
    <property type="evidence" value="ECO:0007669"/>
    <property type="project" value="TreeGrafter"/>
</dbReference>
<gene>
    <name evidence="7" type="ORF">CIL03_03140</name>
</gene>
<dbReference type="AlphaFoldDB" id="A0A265NEA5"/>
<reference evidence="7 8" key="1">
    <citation type="submission" date="2017-08" db="EMBL/GenBank/DDBJ databases">
        <title>Virgibacillus indicus sp. nov. and Virgibacillus profoundi sp. nov, two moderately halophilic bacteria isolated from marine sediment by using the Microfluidic Streak Plate.</title>
        <authorList>
            <person name="Xu B."/>
            <person name="Hu B."/>
            <person name="Wang J."/>
            <person name="Zhu Y."/>
            <person name="Huang L."/>
            <person name="Du W."/>
            <person name="Huang Y."/>
        </authorList>
    </citation>
    <scope>NUCLEOTIDE SEQUENCE [LARGE SCALE GENOMIC DNA]</scope>
    <source>
        <strain evidence="7 8">IO3-P2-C2</strain>
    </source>
</reference>
<dbReference type="InterPro" id="IPR016039">
    <property type="entry name" value="Thiolase-like"/>
</dbReference>
<keyword evidence="2" id="KW-0808">Transferase</keyword>
<dbReference type="InterPro" id="IPR001099">
    <property type="entry name" value="Chalcone/stilbene_synt_N"/>
</dbReference>
<dbReference type="Proteomes" id="UP000216498">
    <property type="component" value="Unassembled WGS sequence"/>
</dbReference>
<evidence type="ECO:0000256" key="3">
    <source>
        <dbReference type="ARBA" id="ARBA00023315"/>
    </source>
</evidence>
<feature type="domain" description="Chalcone/stilbene synthase N-terminal" evidence="5">
    <location>
        <begin position="2"/>
        <end position="202"/>
    </location>
</feature>
<evidence type="ECO:0000313" key="7">
    <source>
        <dbReference type="EMBL" id="OZU90151.1"/>
    </source>
</evidence>
<accession>A0A265NEA5</accession>
<dbReference type="InterPro" id="IPR011141">
    <property type="entry name" value="Polyketide_synthase_type-III"/>
</dbReference>
<dbReference type="Pfam" id="PF02797">
    <property type="entry name" value="Chal_sti_synt_C"/>
    <property type="match status" value="1"/>
</dbReference>
<dbReference type="Gene3D" id="3.40.47.10">
    <property type="match status" value="2"/>
</dbReference>
<dbReference type="OrthoDB" id="9786288at2"/>
<dbReference type="GO" id="GO:0016747">
    <property type="term" value="F:acyltransferase activity, transferring groups other than amino-acyl groups"/>
    <property type="evidence" value="ECO:0007669"/>
    <property type="project" value="InterPro"/>
</dbReference>
<evidence type="ECO:0000259" key="5">
    <source>
        <dbReference type="Pfam" id="PF00195"/>
    </source>
</evidence>
<dbReference type="CDD" id="cd00831">
    <property type="entry name" value="CHS_like"/>
    <property type="match status" value="1"/>
</dbReference>
<evidence type="ECO:0000259" key="6">
    <source>
        <dbReference type="Pfam" id="PF02797"/>
    </source>
</evidence>
<feature type="domain" description="Chalcone/stilbene synthase C-terminal" evidence="6">
    <location>
        <begin position="232"/>
        <end position="358"/>
    </location>
</feature>
<keyword evidence="8" id="KW-1185">Reference proteome</keyword>
<dbReference type="SUPFAM" id="SSF53901">
    <property type="entry name" value="Thiolase-like"/>
    <property type="match status" value="2"/>
</dbReference>
<sequence length="361" mass="40148">MAIIGSVGVGIPEFNLTQDEVKDLVQEVFPFPDEKLRKYLPVFDHAKVKNRQFVVDKAWLKQEHSFKERNDLYLSFAQQLICEAVDNCLDSKDFLNRNMPYEAIDMIIFISSTGIATPSMDVQLLNARSFREDVIRMPLWGLGCAGGAIGLSRAFDWLAAHPDKTALIVCCELCSLTFQKNDLKKSNLIGSALFGDGVSAVLAFGDNSPYLSNRKRNTPKIVNYSSLTKKDSTAVMGWNVSNDGLEVVFSKSIPSLVNSFWKGHIQNFLKLSDLEEQDVHSFIAHPGGKKVLEAMEQAVHSSDQKFSSSYKILGDHGNMSSATVFYVLKEAMKNKNESKSKSILSALGPGFSSELLLLEWT</sequence>
<proteinExistence type="inferred from homology"/>
<dbReference type="EMBL" id="NPMS01000001">
    <property type="protein sequence ID" value="OZU90151.1"/>
    <property type="molecule type" value="Genomic_DNA"/>
</dbReference>
<evidence type="ECO:0000256" key="4">
    <source>
        <dbReference type="PIRSR" id="PIRSR000451-1"/>
    </source>
</evidence>
<evidence type="ECO:0000313" key="8">
    <source>
        <dbReference type="Proteomes" id="UP000216498"/>
    </source>
</evidence>
<dbReference type="InterPro" id="IPR012328">
    <property type="entry name" value="Chalcone/stilbene_synt_C"/>
</dbReference>
<feature type="active site" description="Acyl-thioester intermediate" evidence="4">
    <location>
        <position position="144"/>
    </location>
</feature>
<protein>
    <submittedName>
        <fullName evidence="7">Type III polyketide synthase</fullName>
    </submittedName>
</protein>
<organism evidence="7 8">
    <name type="scientific">Virgibacillus indicus</name>
    <dbReference type="NCBI Taxonomy" id="2024554"/>
    <lineage>
        <taxon>Bacteria</taxon>
        <taxon>Bacillati</taxon>
        <taxon>Bacillota</taxon>
        <taxon>Bacilli</taxon>
        <taxon>Bacillales</taxon>
        <taxon>Bacillaceae</taxon>
        <taxon>Virgibacillus</taxon>
    </lineage>
</organism>
<dbReference type="PIRSF" id="PIRSF000451">
    <property type="entry name" value="PKS_III"/>
    <property type="match status" value="1"/>
</dbReference>
<dbReference type="RefSeq" id="WP_094883748.1">
    <property type="nucleotide sequence ID" value="NZ_NPMS01000001.1"/>
</dbReference>